<dbReference type="STRING" id="159292.SAMN05192546_104199"/>
<dbReference type="InterPro" id="IPR009057">
    <property type="entry name" value="Homeodomain-like_sf"/>
</dbReference>
<dbReference type="Pfam" id="PF16925">
    <property type="entry name" value="TetR_C_13"/>
    <property type="match status" value="1"/>
</dbReference>
<dbReference type="InterPro" id="IPR036271">
    <property type="entry name" value="Tet_transcr_reg_TetR-rel_C_sf"/>
</dbReference>
<gene>
    <name evidence="6" type="ORF">SAMN05192546_104199</name>
</gene>
<keyword evidence="2 4" id="KW-0238">DNA-binding</keyword>
<dbReference type="Gene3D" id="1.10.357.10">
    <property type="entry name" value="Tetracycline Repressor, domain 2"/>
    <property type="match status" value="1"/>
</dbReference>
<evidence type="ECO:0000313" key="6">
    <source>
        <dbReference type="EMBL" id="SDY77792.1"/>
    </source>
</evidence>
<organism evidence="6 7">
    <name type="scientific">Tindallia californiensis</name>
    <dbReference type="NCBI Taxonomy" id="159292"/>
    <lineage>
        <taxon>Bacteria</taxon>
        <taxon>Bacillati</taxon>
        <taxon>Bacillota</taxon>
        <taxon>Clostridia</taxon>
        <taxon>Peptostreptococcales</taxon>
        <taxon>Tindalliaceae</taxon>
        <taxon>Tindallia</taxon>
    </lineage>
</organism>
<accession>A0A1H3MM16</accession>
<evidence type="ECO:0000256" key="1">
    <source>
        <dbReference type="ARBA" id="ARBA00023015"/>
    </source>
</evidence>
<evidence type="ECO:0000256" key="4">
    <source>
        <dbReference type="PROSITE-ProRule" id="PRU00335"/>
    </source>
</evidence>
<name>A0A1H3MM16_9FIRM</name>
<keyword evidence="1" id="KW-0805">Transcription regulation</keyword>
<dbReference type="OrthoDB" id="9785164at2"/>
<protein>
    <submittedName>
        <fullName evidence="6">DNA-binding transcriptional regulator, AcrR family</fullName>
    </submittedName>
</protein>
<dbReference type="SUPFAM" id="SSF46689">
    <property type="entry name" value="Homeodomain-like"/>
    <property type="match status" value="1"/>
</dbReference>
<sequence length="196" mass="23071">MPKIVNYEEKKQMIMKKSMESFLKKGVHGTHLVDIANACKMGRTTIYQYFRNKDQILEYTIQNLFQDLRADIRETVLEDKDNPYEKIRKLIPAIVKLYLKNQKMIVLVDLWLILIRENNPMVRQLNDHMEETRNIFQGMLEEGIKEGVIRPMNTESMAFTLYATVESFLLHMALHQEQEVSDHIESLDILLEGLKA</sequence>
<dbReference type="InterPro" id="IPR001647">
    <property type="entry name" value="HTH_TetR"/>
</dbReference>
<dbReference type="RefSeq" id="WP_093312740.1">
    <property type="nucleotide sequence ID" value="NZ_FNPV01000004.1"/>
</dbReference>
<dbReference type="InterPro" id="IPR050624">
    <property type="entry name" value="HTH-type_Tx_Regulator"/>
</dbReference>
<evidence type="ECO:0000256" key="3">
    <source>
        <dbReference type="ARBA" id="ARBA00023163"/>
    </source>
</evidence>
<dbReference type="SUPFAM" id="SSF48498">
    <property type="entry name" value="Tetracyclin repressor-like, C-terminal domain"/>
    <property type="match status" value="1"/>
</dbReference>
<evidence type="ECO:0000259" key="5">
    <source>
        <dbReference type="PROSITE" id="PS50977"/>
    </source>
</evidence>
<dbReference type="InterPro" id="IPR011075">
    <property type="entry name" value="TetR_C"/>
</dbReference>
<keyword evidence="7" id="KW-1185">Reference proteome</keyword>
<dbReference type="PROSITE" id="PS50977">
    <property type="entry name" value="HTH_TETR_2"/>
    <property type="match status" value="1"/>
</dbReference>
<dbReference type="PANTHER" id="PTHR43479">
    <property type="entry name" value="ACREF/ENVCD OPERON REPRESSOR-RELATED"/>
    <property type="match status" value="1"/>
</dbReference>
<evidence type="ECO:0000256" key="2">
    <source>
        <dbReference type="ARBA" id="ARBA00023125"/>
    </source>
</evidence>
<feature type="DNA-binding region" description="H-T-H motif" evidence="4">
    <location>
        <begin position="31"/>
        <end position="50"/>
    </location>
</feature>
<keyword evidence="3" id="KW-0804">Transcription</keyword>
<dbReference type="Pfam" id="PF00440">
    <property type="entry name" value="TetR_N"/>
    <property type="match status" value="1"/>
</dbReference>
<evidence type="ECO:0000313" key="7">
    <source>
        <dbReference type="Proteomes" id="UP000199230"/>
    </source>
</evidence>
<proteinExistence type="predicted"/>
<dbReference type="GO" id="GO:0003677">
    <property type="term" value="F:DNA binding"/>
    <property type="evidence" value="ECO:0007669"/>
    <property type="project" value="UniProtKB-UniRule"/>
</dbReference>
<dbReference type="PANTHER" id="PTHR43479:SF11">
    <property type="entry name" value="ACREF_ENVCD OPERON REPRESSOR-RELATED"/>
    <property type="match status" value="1"/>
</dbReference>
<dbReference type="Proteomes" id="UP000199230">
    <property type="component" value="Unassembled WGS sequence"/>
</dbReference>
<dbReference type="PRINTS" id="PR00455">
    <property type="entry name" value="HTHTETR"/>
</dbReference>
<dbReference type="EMBL" id="FNPV01000004">
    <property type="protein sequence ID" value="SDY77792.1"/>
    <property type="molecule type" value="Genomic_DNA"/>
</dbReference>
<feature type="domain" description="HTH tetR-type" evidence="5">
    <location>
        <begin position="8"/>
        <end position="68"/>
    </location>
</feature>
<reference evidence="6 7" key="1">
    <citation type="submission" date="2016-10" db="EMBL/GenBank/DDBJ databases">
        <authorList>
            <person name="de Groot N.N."/>
        </authorList>
    </citation>
    <scope>NUCLEOTIDE SEQUENCE [LARGE SCALE GENOMIC DNA]</scope>
    <source>
        <strain evidence="6 7">APO</strain>
    </source>
</reference>
<dbReference type="AlphaFoldDB" id="A0A1H3MM16"/>